<gene>
    <name evidence="1" type="ORF">RCL2_000201000</name>
</gene>
<sequence length="93" mass="10756">MGVLSSENPYFYNKKHNLSLALAICNGLSSKFGIKTPEFYKKLAYKCTMNANSNERPTVEELYNIFLFWHYSIKGEKDKEENFGYKGKDVISI</sequence>
<organism evidence="1 2">
    <name type="scientific">Rhizophagus clarus</name>
    <dbReference type="NCBI Taxonomy" id="94130"/>
    <lineage>
        <taxon>Eukaryota</taxon>
        <taxon>Fungi</taxon>
        <taxon>Fungi incertae sedis</taxon>
        <taxon>Mucoromycota</taxon>
        <taxon>Glomeromycotina</taxon>
        <taxon>Glomeromycetes</taxon>
        <taxon>Glomerales</taxon>
        <taxon>Glomeraceae</taxon>
        <taxon>Rhizophagus</taxon>
    </lineage>
</organism>
<keyword evidence="1" id="KW-0808">Transferase</keyword>
<proteinExistence type="predicted"/>
<name>A0A8H3KVE7_9GLOM</name>
<comment type="caution">
    <text evidence="1">The sequence shown here is derived from an EMBL/GenBank/DDBJ whole genome shotgun (WGS) entry which is preliminary data.</text>
</comment>
<keyword evidence="1" id="KW-0418">Kinase</keyword>
<dbReference type="AlphaFoldDB" id="A0A8H3KVE7"/>
<evidence type="ECO:0000313" key="1">
    <source>
        <dbReference type="EMBL" id="GES74534.1"/>
    </source>
</evidence>
<accession>A0A8H3KVE7</accession>
<dbReference type="GO" id="GO:0016301">
    <property type="term" value="F:kinase activity"/>
    <property type="evidence" value="ECO:0007669"/>
    <property type="project" value="UniProtKB-KW"/>
</dbReference>
<evidence type="ECO:0000313" key="2">
    <source>
        <dbReference type="Proteomes" id="UP000615446"/>
    </source>
</evidence>
<protein>
    <submittedName>
        <fullName evidence="1">Kinase-like domain-containing protein</fullName>
    </submittedName>
</protein>
<reference evidence="1" key="1">
    <citation type="submission" date="2019-10" db="EMBL/GenBank/DDBJ databases">
        <title>Conservation and host-specific expression of non-tandemly repeated heterogenous ribosome RNA gene in arbuscular mycorrhizal fungi.</title>
        <authorList>
            <person name="Maeda T."/>
            <person name="Kobayashi Y."/>
            <person name="Nakagawa T."/>
            <person name="Ezawa T."/>
            <person name="Yamaguchi K."/>
            <person name="Bino T."/>
            <person name="Nishimoto Y."/>
            <person name="Shigenobu S."/>
            <person name="Kawaguchi M."/>
        </authorList>
    </citation>
    <scope>NUCLEOTIDE SEQUENCE</scope>
    <source>
        <strain evidence="1">HR1</strain>
    </source>
</reference>
<dbReference type="OrthoDB" id="2384652at2759"/>
<dbReference type="Proteomes" id="UP000615446">
    <property type="component" value="Unassembled WGS sequence"/>
</dbReference>
<dbReference type="EMBL" id="BLAL01000012">
    <property type="protein sequence ID" value="GES74534.1"/>
    <property type="molecule type" value="Genomic_DNA"/>
</dbReference>